<dbReference type="Gene3D" id="1.20.1050.140">
    <property type="match status" value="1"/>
</dbReference>
<evidence type="ECO:0000313" key="3">
    <source>
        <dbReference type="EMBL" id="HHR95402.1"/>
    </source>
</evidence>
<evidence type="ECO:0000256" key="1">
    <source>
        <dbReference type="ARBA" id="ARBA00023002"/>
    </source>
</evidence>
<dbReference type="PANTHER" id="PTHR42947:SF1">
    <property type="entry name" value="COB--COM HETERODISULFIDE REDUCTASE SUBUNIT B 1"/>
    <property type="match status" value="1"/>
</dbReference>
<evidence type="ECO:0000259" key="2">
    <source>
        <dbReference type="Pfam" id="PF02754"/>
    </source>
</evidence>
<feature type="domain" description="Cysteine-rich" evidence="2">
    <location>
        <begin position="147"/>
        <end position="237"/>
    </location>
</feature>
<feature type="domain" description="Cysteine-rich" evidence="2">
    <location>
        <begin position="4"/>
        <end position="85"/>
    </location>
</feature>
<name>A0A7C5UUV0_9CREN</name>
<proteinExistence type="predicted"/>
<sequence>MRLAVFTGCFTLVKQIAVEASMLKVIQYFNIEPITPQKINCCGFAFRSIAPNTSIYLTARILAYLNSFESEGILTLCNGCYLMLKETIYRLKENQRLLETIRKHLKDEGIDIKSIPRIIHPIELFHDIIGIETLKNMAYTKQHSISIATHYGCHALRPSTLPSFDNPLNPYKMEKIAEALGFKTKDYPERLDCCGAVLLASKPELAMKLAYSKIAGTARWGFQLLITTCPYCFEMLDSRQEAVMQMFGDEPKLPVMLLTQLIGLQLGLSEKDLALNFNLSPIDRVLPQILRR</sequence>
<dbReference type="InterPro" id="IPR004017">
    <property type="entry name" value="Cys_rich_dom"/>
</dbReference>
<dbReference type="GO" id="GO:0016491">
    <property type="term" value="F:oxidoreductase activity"/>
    <property type="evidence" value="ECO:0007669"/>
    <property type="project" value="UniProtKB-KW"/>
</dbReference>
<organism evidence="3">
    <name type="scientific">Ignisphaera aggregans</name>
    <dbReference type="NCBI Taxonomy" id="334771"/>
    <lineage>
        <taxon>Archaea</taxon>
        <taxon>Thermoproteota</taxon>
        <taxon>Thermoprotei</taxon>
        <taxon>Desulfurococcales</taxon>
        <taxon>Desulfurococcaceae</taxon>
        <taxon>Ignisphaera</taxon>
    </lineage>
</organism>
<dbReference type="InterPro" id="IPR051278">
    <property type="entry name" value="HdrB/HdrD_reductase"/>
</dbReference>
<protein>
    <recommendedName>
        <fullName evidence="2">Cysteine-rich domain-containing protein</fullName>
    </recommendedName>
</protein>
<dbReference type="Pfam" id="PF02754">
    <property type="entry name" value="CCG"/>
    <property type="match status" value="2"/>
</dbReference>
<dbReference type="EMBL" id="DRUB01000020">
    <property type="protein sequence ID" value="HHR95402.1"/>
    <property type="molecule type" value="Genomic_DNA"/>
</dbReference>
<accession>A0A7C5UUV0</accession>
<comment type="caution">
    <text evidence="3">The sequence shown here is derived from an EMBL/GenBank/DDBJ whole genome shotgun (WGS) entry which is preliminary data.</text>
</comment>
<gene>
    <name evidence="3" type="ORF">ENL47_00870</name>
</gene>
<keyword evidence="1" id="KW-0560">Oxidoreductase</keyword>
<dbReference type="AlphaFoldDB" id="A0A7C5UUV0"/>
<reference evidence="3" key="1">
    <citation type="journal article" date="2020" name="mSystems">
        <title>Genome- and Community-Level Interaction Insights into Carbon Utilization and Element Cycling Functions of Hydrothermarchaeota in Hydrothermal Sediment.</title>
        <authorList>
            <person name="Zhou Z."/>
            <person name="Liu Y."/>
            <person name="Xu W."/>
            <person name="Pan J."/>
            <person name="Luo Z.H."/>
            <person name="Li M."/>
        </authorList>
    </citation>
    <scope>NUCLEOTIDE SEQUENCE [LARGE SCALE GENOMIC DNA]</scope>
    <source>
        <strain evidence="3">SpSt-1</strain>
    </source>
</reference>
<dbReference type="Gene3D" id="3.40.50.11810">
    <property type="match status" value="1"/>
</dbReference>
<dbReference type="PANTHER" id="PTHR42947">
    <property type="entry name" value="COB--COM HETERODISULFIDE REDUCTASE SUBUNIT B 1"/>
    <property type="match status" value="1"/>
</dbReference>